<dbReference type="RefSeq" id="WP_088497286.1">
    <property type="nucleotide sequence ID" value="NZ_CP104289.1"/>
</dbReference>
<dbReference type="AlphaFoldDB" id="A0A246I4V2"/>
<proteinExistence type="inferred from homology"/>
<dbReference type="Proteomes" id="UP000197090">
    <property type="component" value="Unassembled WGS sequence"/>
</dbReference>
<dbReference type="InterPro" id="IPR023393">
    <property type="entry name" value="START-like_dom_sf"/>
</dbReference>
<accession>A0A246I4V2</accession>
<protein>
    <submittedName>
        <fullName evidence="3">Polyketide cyclase</fullName>
    </submittedName>
</protein>
<comment type="caution">
    <text evidence="3">The sequence shown here is derived from an EMBL/GenBank/DDBJ whole genome shotgun (WGS) entry which is preliminary data.</text>
</comment>
<dbReference type="InterPro" id="IPR013538">
    <property type="entry name" value="ASHA1/2-like_C"/>
</dbReference>
<evidence type="ECO:0000313" key="3">
    <source>
        <dbReference type="EMBL" id="OWQ72828.1"/>
    </source>
</evidence>
<dbReference type="SUPFAM" id="SSF55961">
    <property type="entry name" value="Bet v1-like"/>
    <property type="match status" value="1"/>
</dbReference>
<comment type="similarity">
    <text evidence="1">Belongs to the AHA1 family.</text>
</comment>
<evidence type="ECO:0000256" key="1">
    <source>
        <dbReference type="ARBA" id="ARBA00006817"/>
    </source>
</evidence>
<gene>
    <name evidence="3" type="ORF">CEE63_13350</name>
</gene>
<reference evidence="3 4" key="1">
    <citation type="submission" date="2017-06" db="EMBL/GenBank/DDBJ databases">
        <authorList>
            <person name="Kim H.J."/>
            <person name="Triplett B.A."/>
        </authorList>
    </citation>
    <scope>NUCLEOTIDE SEQUENCE [LARGE SCALE GENOMIC DNA]</scope>
    <source>
        <strain evidence="3 4">594</strain>
    </source>
</reference>
<feature type="domain" description="Activator of Hsp90 ATPase homologue 1/2-like C-terminal" evidence="2">
    <location>
        <begin position="17"/>
        <end position="140"/>
    </location>
</feature>
<evidence type="ECO:0000259" key="2">
    <source>
        <dbReference type="Pfam" id="PF08327"/>
    </source>
</evidence>
<organism evidence="3 4">
    <name type="scientific">Stenotrophomonas maltophilia</name>
    <name type="common">Pseudomonas maltophilia</name>
    <name type="synonym">Xanthomonas maltophilia</name>
    <dbReference type="NCBI Taxonomy" id="40324"/>
    <lineage>
        <taxon>Bacteria</taxon>
        <taxon>Pseudomonadati</taxon>
        <taxon>Pseudomonadota</taxon>
        <taxon>Gammaproteobacteria</taxon>
        <taxon>Lysobacterales</taxon>
        <taxon>Lysobacteraceae</taxon>
        <taxon>Stenotrophomonas</taxon>
        <taxon>Stenotrophomonas maltophilia group</taxon>
    </lineage>
</organism>
<sequence length="152" mass="16985">MSAETTRFIHVIYIASTPQKVFEAITRPEIASRYWGHENVSDWKPGSRWQHVRADETRSVELVGEVVESTPPSRLVITWAAASQADDPDAYSRVTFEIVPYQDMVRLTVTHDELEPGSGMDTGIRQGWPIVLSSLKSLLETGKGLDVFAKPS</sequence>
<dbReference type="Pfam" id="PF08327">
    <property type="entry name" value="AHSA1"/>
    <property type="match status" value="1"/>
</dbReference>
<dbReference type="Gene3D" id="3.30.530.20">
    <property type="match status" value="1"/>
</dbReference>
<name>A0A246I4V2_STEMA</name>
<evidence type="ECO:0000313" key="4">
    <source>
        <dbReference type="Proteomes" id="UP000197090"/>
    </source>
</evidence>
<dbReference type="EMBL" id="NIVX01000083">
    <property type="protein sequence ID" value="OWQ72828.1"/>
    <property type="molecule type" value="Genomic_DNA"/>
</dbReference>
<dbReference type="CDD" id="cd08893">
    <property type="entry name" value="SRPBCC_CalC_Aha1-like_GntR-HTH"/>
    <property type="match status" value="1"/>
</dbReference>